<dbReference type="Proteomes" id="UP000481861">
    <property type="component" value="Unassembled WGS sequence"/>
</dbReference>
<dbReference type="OrthoDB" id="3800350at2759"/>
<dbReference type="InterPro" id="IPR036864">
    <property type="entry name" value="Zn2-C6_fun-type_DNA-bd_sf"/>
</dbReference>
<feature type="compositionally biased region" description="Acidic residues" evidence="2">
    <location>
        <begin position="127"/>
        <end position="145"/>
    </location>
</feature>
<evidence type="ECO:0000313" key="4">
    <source>
        <dbReference type="EMBL" id="KAF2877446.1"/>
    </source>
</evidence>
<sequence>MDSPATSSSAAVLSTPDVFTSYDECLASYRQFLKILNLGTWRAVKLKEVEISKALEGYGRLRTWGEETRASLPATLRGSLDHTLRKNEALKNTAVRIVEKLRRQLEFATRIAGVPLKETEASPAQDGDAEEEEESESSSEDDEDEGGTRRAATLPKLSVVLRCMGDDIKSLQQLSLLLSRPGFSRQYLHSTGKNDVYPEIAHFADFDRRHLEEKLQEWENQHKKVEEKEPVTTPGMIEDRIATKNASPNNKRLLGERLARANTKRRDQLLHWSRHPEKLHKTTPALDRVADSMAIVIPSSRSEGLPARPHVRADPKLDTESQGHKSAWTKKTFSTVVVSDHLGPQTTIGPARTIYAESTVGNKRSNRVPDVPREAKTAPTFECPHCHTTLSSETMNNRVEWKRHVFRDLRPYICTFQDCHNPDKQYLTRHDWMYHEKQMHRRQWVCEEHEQTFATSDMFLEHVSDWHTVFRSKEQEAVLLEISERQLDEMEIVACPLCPDERRLMALERHLAEHLESISLFVLPTHVEDDRDNTDSKGAAGGASSSRVSETNSSKSWSKGSMPAPQDKGSDSGSSSTTPPSIIQANPSSATEELSNLDSDPDTIGRLLFCPSCAREWFVEDVNWKCPYCDQAGNPSMVSIETGRRALVLVARIKSAPIPEHGFDPDMLNIRQIILLAEKYLIQLLWKTHSQYFNLSAFKGLMADLSVSVWKSVRIEGSWKPMEDRLSSRMGMKHALYLTALGDTERVLGDILSHDGVSCGTCRRRKKKCDRAKPACNNCTRGGFVCEGYAINTAPQPESPVAPEAVSVTSAAEHIEPPLSRLPSDEQTPANEAEDKINVSSARPKEPSPPFLVEENHTSEVELLGRELALNVNLLESIFSSTIPELAPDDAMLSTEAGTSTSKATDREDGLDVQLDTGRSRTYVY</sequence>
<dbReference type="EMBL" id="JAADJZ010000002">
    <property type="protein sequence ID" value="KAF2877446.1"/>
    <property type="molecule type" value="Genomic_DNA"/>
</dbReference>
<feature type="region of interest" description="Disordered" evidence="2">
    <location>
        <begin position="302"/>
        <end position="326"/>
    </location>
</feature>
<dbReference type="PROSITE" id="PS00463">
    <property type="entry name" value="ZN2_CY6_FUNGAL_1"/>
    <property type="match status" value="1"/>
</dbReference>
<dbReference type="GO" id="GO:0000981">
    <property type="term" value="F:DNA-binding transcription factor activity, RNA polymerase II-specific"/>
    <property type="evidence" value="ECO:0007669"/>
    <property type="project" value="InterPro"/>
</dbReference>
<feature type="compositionally biased region" description="Polar residues" evidence="2">
    <location>
        <begin position="547"/>
        <end position="559"/>
    </location>
</feature>
<evidence type="ECO:0000256" key="2">
    <source>
        <dbReference type="SAM" id="MobiDB-lite"/>
    </source>
</evidence>
<dbReference type="Pfam" id="PF00172">
    <property type="entry name" value="Zn_clus"/>
    <property type="match status" value="1"/>
</dbReference>
<dbReference type="InterPro" id="IPR024064">
    <property type="entry name" value="FdhE-like_sf"/>
</dbReference>
<feature type="region of interest" description="Disordered" evidence="2">
    <location>
        <begin position="116"/>
        <end position="151"/>
    </location>
</feature>
<dbReference type="Pfam" id="PF26082">
    <property type="entry name" value="zf-C2H2_AcuF"/>
    <property type="match status" value="1"/>
</dbReference>
<feature type="region of interest" description="Disordered" evidence="2">
    <location>
        <begin position="529"/>
        <end position="597"/>
    </location>
</feature>
<feature type="region of interest" description="Disordered" evidence="2">
    <location>
        <begin position="797"/>
        <end position="852"/>
    </location>
</feature>
<evidence type="ECO:0000313" key="5">
    <source>
        <dbReference type="Proteomes" id="UP000481861"/>
    </source>
</evidence>
<feature type="compositionally biased region" description="Polar residues" evidence="2">
    <location>
        <begin position="585"/>
        <end position="597"/>
    </location>
</feature>
<feature type="domain" description="Zn(2)-C6 fungal-type" evidence="3">
    <location>
        <begin position="758"/>
        <end position="786"/>
    </location>
</feature>
<gene>
    <name evidence="4" type="ORF">BDV95DRAFT_147432</name>
</gene>
<dbReference type="SUPFAM" id="SSF57701">
    <property type="entry name" value="Zn2/Cys6 DNA-binding domain"/>
    <property type="match status" value="1"/>
</dbReference>
<dbReference type="AlphaFoldDB" id="A0A7C8IH23"/>
<dbReference type="Gene3D" id="4.10.240.10">
    <property type="entry name" value="Zn(2)-C6 fungal-type DNA-binding domain"/>
    <property type="match status" value="1"/>
</dbReference>
<dbReference type="PROSITE" id="PS50048">
    <property type="entry name" value="ZN2_CY6_FUNGAL_2"/>
    <property type="match status" value="1"/>
</dbReference>
<dbReference type="PANTHER" id="PTHR35391:SF7">
    <property type="entry name" value="C2H2-TYPE DOMAIN-CONTAINING PROTEIN"/>
    <property type="match status" value="1"/>
</dbReference>
<comment type="caution">
    <text evidence="4">The sequence shown here is derived from an EMBL/GenBank/DDBJ whole genome shotgun (WGS) entry which is preliminary data.</text>
</comment>
<feature type="compositionally biased region" description="Basic and acidic residues" evidence="2">
    <location>
        <begin position="311"/>
        <end position="323"/>
    </location>
</feature>
<dbReference type="GO" id="GO:0008270">
    <property type="term" value="F:zinc ion binding"/>
    <property type="evidence" value="ECO:0007669"/>
    <property type="project" value="InterPro"/>
</dbReference>
<dbReference type="SMART" id="SM00066">
    <property type="entry name" value="GAL4"/>
    <property type="match status" value="1"/>
</dbReference>
<evidence type="ECO:0000259" key="3">
    <source>
        <dbReference type="PROSITE" id="PS50048"/>
    </source>
</evidence>
<protein>
    <recommendedName>
        <fullName evidence="3">Zn(2)-C6 fungal-type domain-containing protein</fullName>
    </recommendedName>
</protein>
<dbReference type="SUPFAM" id="SSF144020">
    <property type="entry name" value="FdhE-like"/>
    <property type="match status" value="1"/>
</dbReference>
<dbReference type="InterPro" id="IPR001138">
    <property type="entry name" value="Zn2Cys6_DnaBD"/>
</dbReference>
<keyword evidence="5" id="KW-1185">Reference proteome</keyword>
<evidence type="ECO:0000256" key="1">
    <source>
        <dbReference type="ARBA" id="ARBA00023242"/>
    </source>
</evidence>
<feature type="region of interest" description="Disordered" evidence="2">
    <location>
        <begin position="893"/>
        <end position="925"/>
    </location>
</feature>
<dbReference type="CDD" id="cd00067">
    <property type="entry name" value="GAL4"/>
    <property type="match status" value="1"/>
</dbReference>
<name>A0A7C8IH23_9PLEO</name>
<accession>A0A7C8IH23</accession>
<organism evidence="4 5">
    <name type="scientific">Massariosphaeria phaeospora</name>
    <dbReference type="NCBI Taxonomy" id="100035"/>
    <lineage>
        <taxon>Eukaryota</taxon>
        <taxon>Fungi</taxon>
        <taxon>Dikarya</taxon>
        <taxon>Ascomycota</taxon>
        <taxon>Pezizomycotina</taxon>
        <taxon>Dothideomycetes</taxon>
        <taxon>Pleosporomycetidae</taxon>
        <taxon>Pleosporales</taxon>
        <taxon>Pleosporales incertae sedis</taxon>
        <taxon>Massariosphaeria</taxon>
    </lineage>
</organism>
<dbReference type="PANTHER" id="PTHR35391">
    <property type="entry name" value="C2H2-TYPE DOMAIN-CONTAINING PROTEIN-RELATED"/>
    <property type="match status" value="1"/>
</dbReference>
<keyword evidence="1" id="KW-0539">Nucleus</keyword>
<reference evidence="4 5" key="1">
    <citation type="submission" date="2020-01" db="EMBL/GenBank/DDBJ databases">
        <authorList>
            <consortium name="DOE Joint Genome Institute"/>
            <person name="Haridas S."/>
            <person name="Albert R."/>
            <person name="Binder M."/>
            <person name="Bloem J."/>
            <person name="Labutti K."/>
            <person name="Salamov A."/>
            <person name="Andreopoulos B."/>
            <person name="Baker S.E."/>
            <person name="Barry K."/>
            <person name="Bills G."/>
            <person name="Bluhm B.H."/>
            <person name="Cannon C."/>
            <person name="Castanera R."/>
            <person name="Culley D.E."/>
            <person name="Daum C."/>
            <person name="Ezra D."/>
            <person name="Gonzalez J.B."/>
            <person name="Henrissat B."/>
            <person name="Kuo A."/>
            <person name="Liang C."/>
            <person name="Lipzen A."/>
            <person name="Lutzoni F."/>
            <person name="Magnuson J."/>
            <person name="Mondo S."/>
            <person name="Nolan M."/>
            <person name="Ohm R."/>
            <person name="Pangilinan J."/>
            <person name="Park H.-J.H."/>
            <person name="Ramirez L."/>
            <person name="Alfaro M."/>
            <person name="Sun H."/>
            <person name="Tritt A."/>
            <person name="Yoshinaga Y."/>
            <person name="Zwiers L.-H.L."/>
            <person name="Turgeon B.G."/>
            <person name="Goodwin S.B."/>
            <person name="Spatafora J.W."/>
            <person name="Crous P.W."/>
            <person name="Grigoriev I.V."/>
        </authorList>
    </citation>
    <scope>NUCLEOTIDE SEQUENCE [LARGE SCALE GENOMIC DNA]</scope>
    <source>
        <strain evidence="4 5">CBS 611.86</strain>
    </source>
</reference>
<dbReference type="InterPro" id="IPR058925">
    <property type="entry name" value="zf-C2H2_AcuF"/>
</dbReference>
<proteinExistence type="predicted"/>
<feature type="compositionally biased region" description="Low complexity" evidence="2">
    <location>
        <begin position="571"/>
        <end position="584"/>
    </location>
</feature>